<evidence type="ECO:0000256" key="3">
    <source>
        <dbReference type="ARBA" id="ARBA00022679"/>
    </source>
</evidence>
<evidence type="ECO:0000256" key="4">
    <source>
        <dbReference type="ARBA" id="ARBA00023136"/>
    </source>
</evidence>
<evidence type="ECO:0000256" key="2">
    <source>
        <dbReference type="ARBA" id="ARBA00022676"/>
    </source>
</evidence>
<reference evidence="7" key="1">
    <citation type="journal article" date="2017" name="Plant J.">
        <title>The pomegranate (Punica granatum L.) genome and the genomics of punicalagin biosynthesis.</title>
        <authorList>
            <person name="Qin G."/>
            <person name="Xu C."/>
            <person name="Ming R."/>
            <person name="Tang H."/>
            <person name="Guyot R."/>
            <person name="Kramer E.M."/>
            <person name="Hu Y."/>
            <person name="Yi X."/>
            <person name="Qi Y."/>
            <person name="Xu X."/>
            <person name="Gao Z."/>
            <person name="Pan H."/>
            <person name="Jian J."/>
            <person name="Tian Y."/>
            <person name="Yue Z."/>
            <person name="Xu Y."/>
        </authorList>
    </citation>
    <scope>NUCLEOTIDE SEQUENCE [LARGE SCALE GENOMIC DNA]</scope>
    <source>
        <strain evidence="7">cv. Dabenzi</strain>
    </source>
</reference>
<evidence type="ECO:0000256" key="1">
    <source>
        <dbReference type="ARBA" id="ARBA00004606"/>
    </source>
</evidence>
<comment type="subcellular location">
    <subcellularLocation>
        <location evidence="1">Membrane</location>
        <topology evidence="1">Single-pass type II membrane protein</topology>
    </subcellularLocation>
</comment>
<proteinExistence type="predicted"/>
<evidence type="ECO:0000313" key="7">
    <source>
        <dbReference type="Proteomes" id="UP000197138"/>
    </source>
</evidence>
<dbReference type="EMBL" id="MTKT01000801">
    <property type="protein sequence ID" value="OWM87997.1"/>
    <property type="molecule type" value="Genomic_DNA"/>
</dbReference>
<keyword evidence="2" id="KW-0328">Glycosyltransferase</keyword>
<dbReference type="GO" id="GO:0016020">
    <property type="term" value="C:membrane"/>
    <property type="evidence" value="ECO:0007669"/>
    <property type="project" value="UniProtKB-SubCell"/>
</dbReference>
<sequence length="94" mass="10276">MGASNIASTLRAASVLLKVDSEWDWFITLSASDYPLITQDDMLKNAPILKRLESRIKGKSSALGVGRGRAVAMRARVSDLCYILYPSSRDVSLS</sequence>
<dbReference type="InterPro" id="IPR003406">
    <property type="entry name" value="Glyco_trans_14"/>
</dbReference>
<comment type="caution">
    <text evidence="6">The sequence shown here is derived from an EMBL/GenBank/DDBJ whole genome shotgun (WGS) entry which is preliminary data.</text>
</comment>
<keyword evidence="4" id="KW-0472">Membrane</keyword>
<organism evidence="6 7">
    <name type="scientific">Punica granatum</name>
    <name type="common">Pomegranate</name>
    <dbReference type="NCBI Taxonomy" id="22663"/>
    <lineage>
        <taxon>Eukaryota</taxon>
        <taxon>Viridiplantae</taxon>
        <taxon>Streptophyta</taxon>
        <taxon>Embryophyta</taxon>
        <taxon>Tracheophyta</taxon>
        <taxon>Spermatophyta</taxon>
        <taxon>Magnoliopsida</taxon>
        <taxon>eudicotyledons</taxon>
        <taxon>Gunneridae</taxon>
        <taxon>Pentapetalae</taxon>
        <taxon>rosids</taxon>
        <taxon>malvids</taxon>
        <taxon>Myrtales</taxon>
        <taxon>Lythraceae</taxon>
        <taxon>Punica</taxon>
    </lineage>
</organism>
<dbReference type="InterPro" id="IPR044610">
    <property type="entry name" value="GLCAT14A/B/C"/>
</dbReference>
<evidence type="ECO:0000256" key="5">
    <source>
        <dbReference type="ARBA" id="ARBA00023180"/>
    </source>
</evidence>
<gene>
    <name evidence="6" type="ORF">CDL15_Pgr000414</name>
</gene>
<protein>
    <submittedName>
        <fullName evidence="6">Uncharacterized protein</fullName>
    </submittedName>
</protein>
<dbReference type="PANTHER" id="PTHR45719">
    <property type="entry name" value="GLYCOSYLTRANSFERASE"/>
    <property type="match status" value="1"/>
</dbReference>
<keyword evidence="5" id="KW-0325">Glycoprotein</keyword>
<evidence type="ECO:0000313" key="6">
    <source>
        <dbReference type="EMBL" id="OWM87997.1"/>
    </source>
</evidence>
<dbReference type="GO" id="GO:0015020">
    <property type="term" value="F:glucuronosyltransferase activity"/>
    <property type="evidence" value="ECO:0007669"/>
    <property type="project" value="InterPro"/>
</dbReference>
<dbReference type="Proteomes" id="UP000197138">
    <property type="component" value="Unassembled WGS sequence"/>
</dbReference>
<dbReference type="Pfam" id="PF02485">
    <property type="entry name" value="Branch"/>
    <property type="match status" value="1"/>
</dbReference>
<dbReference type="PANTHER" id="PTHR45719:SF14">
    <property type="entry name" value="BETA-GLUCURONOSYLTRANSFERASE GLCAT14A"/>
    <property type="match status" value="1"/>
</dbReference>
<keyword evidence="3" id="KW-0808">Transferase</keyword>
<accession>A0A218XSJ3</accession>
<name>A0A218XSJ3_PUNGR</name>
<dbReference type="AlphaFoldDB" id="A0A218XSJ3"/>